<sequence length="121" mass="13526">MHQAPKCQVMSYQVTLQLPAAASSSGKRFYPVTLCINPPTCRGYESRPSQKLYRAHHHSTQQVYVWDLVIPCSSISSTLPTLPKTQSSRRVWSDLVSSLNMALRRLGASENVVLNSIRIVP</sequence>
<name>W9QM13_FUSOX</name>
<gene>
    <name evidence="1" type="ORF">FOVG_00623</name>
</gene>
<reference evidence="1" key="2">
    <citation type="submission" date="2012-05" db="EMBL/GenBank/DDBJ databases">
        <title>Annotation of the Genome Sequence of Fusarium oxysporum HDV247.</title>
        <authorList>
            <consortium name="The Broad Institute Genomics Platform"/>
            <person name="Ma L.-J."/>
            <person name="Corby-Kistler H."/>
            <person name="Broz K."/>
            <person name="Gale L.R."/>
            <person name="Jonkers W."/>
            <person name="O'Donnell K."/>
            <person name="Ploetz R."/>
            <person name="Steinberg C."/>
            <person name="Schwartz D.C."/>
            <person name="VanEtten H."/>
            <person name="Zhou S."/>
            <person name="Young S.K."/>
            <person name="Zeng Q."/>
            <person name="Gargeya S."/>
            <person name="Fitzgerald M."/>
            <person name="Abouelleil A."/>
            <person name="Alvarado L."/>
            <person name="Chapman S.B."/>
            <person name="Gainer-Dewar J."/>
            <person name="Goldberg J."/>
            <person name="Griggs A."/>
            <person name="Gujja S."/>
            <person name="Hansen M."/>
            <person name="Howarth C."/>
            <person name="Imamovic A."/>
            <person name="Ireland A."/>
            <person name="Larimer J."/>
            <person name="McCowan C."/>
            <person name="Murphy C."/>
            <person name="Pearson M."/>
            <person name="Poon T.W."/>
            <person name="Priest M."/>
            <person name="Roberts A."/>
            <person name="Saif S."/>
            <person name="Shea T."/>
            <person name="Sykes S."/>
            <person name="Wortman J."/>
            <person name="Nusbaum C."/>
            <person name="Birren B."/>
        </authorList>
    </citation>
    <scope>NUCLEOTIDE SEQUENCE</scope>
    <source>
        <strain evidence="1">HDV247</strain>
    </source>
</reference>
<protein>
    <submittedName>
        <fullName evidence="1">Uncharacterized protein</fullName>
    </submittedName>
</protein>
<dbReference type="AlphaFoldDB" id="W9QM13"/>
<evidence type="ECO:0000313" key="1">
    <source>
        <dbReference type="EMBL" id="EXA52275.1"/>
    </source>
</evidence>
<proteinExistence type="predicted"/>
<dbReference type="EMBL" id="JH650968">
    <property type="protein sequence ID" value="EXA52275.1"/>
    <property type="molecule type" value="Genomic_DNA"/>
</dbReference>
<dbReference type="HOGENOM" id="CLU_2038150_0_0_1"/>
<reference evidence="1" key="1">
    <citation type="submission" date="2011-10" db="EMBL/GenBank/DDBJ databases">
        <title>The Genome Sequence of Fusarium oxysporum HDV247.</title>
        <authorList>
            <consortium name="The Broad Institute Genome Sequencing Platform"/>
            <person name="Ma L.-J."/>
            <person name="Gale L.R."/>
            <person name="Schwartz D.C."/>
            <person name="Zhou S."/>
            <person name="Corby-Kistler H."/>
            <person name="Young S.K."/>
            <person name="Zeng Q."/>
            <person name="Gargeya S."/>
            <person name="Fitzgerald M."/>
            <person name="Haas B."/>
            <person name="Abouelleil A."/>
            <person name="Alvarado L."/>
            <person name="Arachchi H.M."/>
            <person name="Berlin A."/>
            <person name="Brown A."/>
            <person name="Chapman S.B."/>
            <person name="Chen Z."/>
            <person name="Dunbar C."/>
            <person name="Freedman E."/>
            <person name="Gearin G."/>
            <person name="Goldberg J."/>
            <person name="Griggs A."/>
            <person name="Gujja S."/>
            <person name="Heiman D."/>
            <person name="Howarth C."/>
            <person name="Larson L."/>
            <person name="Lui A."/>
            <person name="MacDonald P.J.P."/>
            <person name="Montmayeur A."/>
            <person name="Murphy C."/>
            <person name="Neiman D."/>
            <person name="Pearson M."/>
            <person name="Priest M."/>
            <person name="Roberts A."/>
            <person name="Saif S."/>
            <person name="Shea T."/>
            <person name="Shenoy N."/>
            <person name="Sisk P."/>
            <person name="Stolte C."/>
            <person name="Sykes S."/>
            <person name="Wortman J."/>
            <person name="Nusbaum C."/>
            <person name="Birren B."/>
        </authorList>
    </citation>
    <scope>NUCLEOTIDE SEQUENCE [LARGE SCALE GENOMIC DNA]</scope>
    <source>
        <strain evidence="1">HDV247</strain>
    </source>
</reference>
<dbReference type="Proteomes" id="UP000030751">
    <property type="component" value="Unassembled WGS sequence"/>
</dbReference>
<accession>W9QM13</accession>
<organism evidence="1">
    <name type="scientific">Fusarium oxysporum f. sp. pisi HDV247</name>
    <dbReference type="NCBI Taxonomy" id="1080344"/>
    <lineage>
        <taxon>Eukaryota</taxon>
        <taxon>Fungi</taxon>
        <taxon>Dikarya</taxon>
        <taxon>Ascomycota</taxon>
        <taxon>Pezizomycotina</taxon>
        <taxon>Sordariomycetes</taxon>
        <taxon>Hypocreomycetidae</taxon>
        <taxon>Hypocreales</taxon>
        <taxon>Nectriaceae</taxon>
        <taxon>Fusarium</taxon>
        <taxon>Fusarium oxysporum species complex</taxon>
    </lineage>
</organism>